<comment type="caution">
    <text evidence="1">The sequence shown here is derived from an EMBL/GenBank/DDBJ whole genome shotgun (WGS) entry which is preliminary data.</text>
</comment>
<dbReference type="Proteomes" id="UP001500063">
    <property type="component" value="Unassembled WGS sequence"/>
</dbReference>
<organism evidence="1 2">
    <name type="scientific">Streptomyces blastmyceticus</name>
    <dbReference type="NCBI Taxonomy" id="68180"/>
    <lineage>
        <taxon>Bacteria</taxon>
        <taxon>Bacillati</taxon>
        <taxon>Actinomycetota</taxon>
        <taxon>Actinomycetes</taxon>
        <taxon>Kitasatosporales</taxon>
        <taxon>Streptomycetaceae</taxon>
        <taxon>Streptomyces</taxon>
    </lineage>
</organism>
<accession>A0ABP3GU20</accession>
<gene>
    <name evidence="1" type="ORF">GCM10010319_33950</name>
</gene>
<name>A0ABP3GU20_9ACTN</name>
<sequence>MQSSTITASYLARYHRLDEETQTPEFPGELLPVTGAQRRFLLTRRMDPAGRPALVPLFFAFPRGAVDLDRLRAAAGYLAALHPALRARPEVRRGVPVQRVGAARGWAHRVAVRPGERAAGALVRALGDWPVDGPPLRFFLAASETGPGTEVPDGGAESELLALVLDHAACDEQSLGRITEDLTRAYDHGLGPYDVPETEAAAELAGYREAVHLQLAAEERASGPDSLSYWARRLAVLRPPAPAAPRDAAPGTGAALRRLPLPADGGRAVAFPALLDGCAAAARTLYGAGHTPALGYPWGGRPAAAAPVLGCFLNTVVHPATECGPDERTTAWWDDLDRADAPFDEVVHAARGAGVPWSGHLDGVLTFEDLHRRPPLRLGGATGHETHVDDRPLQAPFAVSVSYGTDLLVRMVWQRTAVPDGLAEDAFAVLLATLRTACAPQTTAS</sequence>
<dbReference type="Gene3D" id="3.30.559.30">
    <property type="entry name" value="Nonribosomal peptide synthetase, condensation domain"/>
    <property type="match status" value="1"/>
</dbReference>
<dbReference type="PANTHER" id="PTHR45527:SF1">
    <property type="entry name" value="FATTY ACID SYNTHASE"/>
    <property type="match status" value="1"/>
</dbReference>
<proteinExistence type="predicted"/>
<dbReference type="PANTHER" id="PTHR45527">
    <property type="entry name" value="NONRIBOSOMAL PEPTIDE SYNTHETASE"/>
    <property type="match status" value="1"/>
</dbReference>
<dbReference type="InterPro" id="IPR023213">
    <property type="entry name" value="CAT-like_dom_sf"/>
</dbReference>
<evidence type="ECO:0000313" key="2">
    <source>
        <dbReference type="Proteomes" id="UP001500063"/>
    </source>
</evidence>
<evidence type="ECO:0008006" key="3">
    <source>
        <dbReference type="Google" id="ProtNLM"/>
    </source>
</evidence>
<dbReference type="Gene3D" id="3.30.559.10">
    <property type="entry name" value="Chloramphenicol acetyltransferase-like domain"/>
    <property type="match status" value="1"/>
</dbReference>
<reference evidence="2" key="1">
    <citation type="journal article" date="2019" name="Int. J. Syst. Evol. Microbiol.">
        <title>The Global Catalogue of Microorganisms (GCM) 10K type strain sequencing project: providing services to taxonomists for standard genome sequencing and annotation.</title>
        <authorList>
            <consortium name="The Broad Institute Genomics Platform"/>
            <consortium name="The Broad Institute Genome Sequencing Center for Infectious Disease"/>
            <person name="Wu L."/>
            <person name="Ma J."/>
        </authorList>
    </citation>
    <scope>NUCLEOTIDE SEQUENCE [LARGE SCALE GENOMIC DNA]</scope>
    <source>
        <strain evidence="2">JCM 4565</strain>
    </source>
</reference>
<evidence type="ECO:0000313" key="1">
    <source>
        <dbReference type="EMBL" id="GAA0353981.1"/>
    </source>
</evidence>
<protein>
    <recommendedName>
        <fullName evidence="3">Non-ribosomal peptide synthetase</fullName>
    </recommendedName>
</protein>
<dbReference type="SUPFAM" id="SSF52777">
    <property type="entry name" value="CoA-dependent acyltransferases"/>
    <property type="match status" value="2"/>
</dbReference>
<dbReference type="RefSeq" id="WP_344118584.1">
    <property type="nucleotide sequence ID" value="NZ_BAAABW010000017.1"/>
</dbReference>
<keyword evidence="2" id="KW-1185">Reference proteome</keyword>
<dbReference type="EMBL" id="BAAABW010000017">
    <property type="protein sequence ID" value="GAA0353981.1"/>
    <property type="molecule type" value="Genomic_DNA"/>
</dbReference>